<dbReference type="InterPro" id="IPR002763">
    <property type="entry name" value="DUF72"/>
</dbReference>
<evidence type="ECO:0000313" key="2">
    <source>
        <dbReference type="Proteomes" id="UP000050430"/>
    </source>
</evidence>
<dbReference type="PANTHER" id="PTHR30348:SF4">
    <property type="entry name" value="DUF72 DOMAIN-CONTAINING PROTEIN"/>
    <property type="match status" value="1"/>
</dbReference>
<sequence length="250" mass="29102">MVEHQNTDLTTFFIGTSGWTYEHWKGCFYPESLARKKWFDFYSTRFNAVEINATFYRSFRDQTYLNWKAHAPQGFGYVLKVPKTITHRKLLKDVEVDIQAFCQSAALLEESWKMVLLQVPPNLTYDPGLLRAALQVFPDPSRVAVEFRHDSWFNADIERLLSTLGVAFCNVDSPRHALTDFLTSERAYIRLHGREHWYSSNYPDEDLVYLASLLRRLSVRGAREVYVFFNNDFGGFAPANALTLKRFLDS</sequence>
<comment type="caution">
    <text evidence="1">The sequence shown here is derived from an EMBL/GenBank/DDBJ whole genome shotgun (WGS) entry which is preliminary data.</text>
</comment>
<organism evidence="1 2">
    <name type="scientific">Leptolinea tardivitalis</name>
    <dbReference type="NCBI Taxonomy" id="229920"/>
    <lineage>
        <taxon>Bacteria</taxon>
        <taxon>Bacillati</taxon>
        <taxon>Chloroflexota</taxon>
        <taxon>Anaerolineae</taxon>
        <taxon>Anaerolineales</taxon>
        <taxon>Anaerolineaceae</taxon>
        <taxon>Leptolinea</taxon>
    </lineage>
</organism>
<dbReference type="OrthoDB" id="9780310at2"/>
<dbReference type="Proteomes" id="UP000050430">
    <property type="component" value="Unassembled WGS sequence"/>
</dbReference>
<dbReference type="AlphaFoldDB" id="A0A0P6XVJ6"/>
<name>A0A0P6XVJ6_9CHLR</name>
<keyword evidence="2" id="KW-1185">Reference proteome</keyword>
<evidence type="ECO:0000313" key="1">
    <source>
        <dbReference type="EMBL" id="KPL73383.1"/>
    </source>
</evidence>
<dbReference type="Gene3D" id="3.20.20.410">
    <property type="entry name" value="Protein of unknown function UPF0759"/>
    <property type="match status" value="1"/>
</dbReference>
<dbReference type="RefSeq" id="WP_062421803.1">
    <property type="nucleotide sequence ID" value="NZ_BBYA01000009.1"/>
</dbReference>
<dbReference type="EMBL" id="LGCK01000006">
    <property type="protein sequence ID" value="KPL73383.1"/>
    <property type="molecule type" value="Genomic_DNA"/>
</dbReference>
<dbReference type="PANTHER" id="PTHR30348">
    <property type="entry name" value="UNCHARACTERIZED PROTEIN YECE"/>
    <property type="match status" value="1"/>
</dbReference>
<dbReference type="SUPFAM" id="SSF117396">
    <property type="entry name" value="TM1631-like"/>
    <property type="match status" value="1"/>
</dbReference>
<reference evidence="1 2" key="1">
    <citation type="submission" date="2015-07" db="EMBL/GenBank/DDBJ databases">
        <title>Genome sequence of Leptolinea tardivitalis DSM 16556.</title>
        <authorList>
            <person name="Hemp J."/>
            <person name="Ward L.M."/>
            <person name="Pace L.A."/>
            <person name="Fischer W.W."/>
        </authorList>
    </citation>
    <scope>NUCLEOTIDE SEQUENCE [LARGE SCALE GENOMIC DNA]</scope>
    <source>
        <strain evidence="1 2">YMTK-2</strain>
    </source>
</reference>
<dbReference type="Pfam" id="PF01904">
    <property type="entry name" value="DUF72"/>
    <property type="match status" value="1"/>
</dbReference>
<dbReference type="STRING" id="229920.ADM99_04005"/>
<protein>
    <recommendedName>
        <fullName evidence="3">DUF72 domain-containing protein</fullName>
    </recommendedName>
</protein>
<dbReference type="InterPro" id="IPR036520">
    <property type="entry name" value="UPF0759_sf"/>
</dbReference>
<evidence type="ECO:0008006" key="3">
    <source>
        <dbReference type="Google" id="ProtNLM"/>
    </source>
</evidence>
<gene>
    <name evidence="1" type="ORF">ADM99_04005</name>
</gene>
<proteinExistence type="predicted"/>
<accession>A0A0P6XVJ6</accession>